<organism evidence="2 3">
    <name type="scientific">Serendipita vermifera MAFF 305830</name>
    <dbReference type="NCBI Taxonomy" id="933852"/>
    <lineage>
        <taxon>Eukaryota</taxon>
        <taxon>Fungi</taxon>
        <taxon>Dikarya</taxon>
        <taxon>Basidiomycota</taxon>
        <taxon>Agaricomycotina</taxon>
        <taxon>Agaricomycetes</taxon>
        <taxon>Sebacinales</taxon>
        <taxon>Serendipitaceae</taxon>
        <taxon>Serendipita</taxon>
    </lineage>
</organism>
<evidence type="ECO:0000256" key="1">
    <source>
        <dbReference type="SAM" id="MobiDB-lite"/>
    </source>
</evidence>
<keyword evidence="3" id="KW-1185">Reference proteome</keyword>
<evidence type="ECO:0000313" key="3">
    <source>
        <dbReference type="Proteomes" id="UP000054097"/>
    </source>
</evidence>
<proteinExistence type="predicted"/>
<feature type="region of interest" description="Disordered" evidence="1">
    <location>
        <begin position="106"/>
        <end position="133"/>
    </location>
</feature>
<evidence type="ECO:0000313" key="2">
    <source>
        <dbReference type="EMBL" id="KIM22386.1"/>
    </source>
</evidence>
<gene>
    <name evidence="2" type="ORF">M408DRAFT_290895</name>
</gene>
<protein>
    <submittedName>
        <fullName evidence="2">Uncharacterized protein</fullName>
    </submittedName>
</protein>
<sequence length="133" mass="14426">MVIVCSNSSITIFSYTPPSVADIAGAMFNCAIKLGGGWTSNHITASIDEKAPPITPSVYELIHWLDEVIKDMWKAPFKDPCCRISVRPHGPRRVTCLRHRFVQDGRSGATGRAGEEGERGVPGLGNSRNCPGM</sequence>
<dbReference type="AlphaFoldDB" id="A0A0C3ASW9"/>
<reference evidence="2 3" key="1">
    <citation type="submission" date="2014-04" db="EMBL/GenBank/DDBJ databases">
        <authorList>
            <consortium name="DOE Joint Genome Institute"/>
            <person name="Kuo A."/>
            <person name="Zuccaro A."/>
            <person name="Kohler A."/>
            <person name="Nagy L.G."/>
            <person name="Floudas D."/>
            <person name="Copeland A."/>
            <person name="Barry K.W."/>
            <person name="Cichocki N."/>
            <person name="Veneault-Fourrey C."/>
            <person name="LaButti K."/>
            <person name="Lindquist E.A."/>
            <person name="Lipzen A."/>
            <person name="Lundell T."/>
            <person name="Morin E."/>
            <person name="Murat C."/>
            <person name="Sun H."/>
            <person name="Tunlid A."/>
            <person name="Henrissat B."/>
            <person name="Grigoriev I.V."/>
            <person name="Hibbett D.S."/>
            <person name="Martin F."/>
            <person name="Nordberg H.P."/>
            <person name="Cantor M.N."/>
            <person name="Hua S.X."/>
        </authorList>
    </citation>
    <scope>NUCLEOTIDE SEQUENCE [LARGE SCALE GENOMIC DNA]</scope>
    <source>
        <strain evidence="2 3">MAFF 305830</strain>
    </source>
</reference>
<dbReference type="HOGENOM" id="CLU_1907979_0_0_1"/>
<accession>A0A0C3ASW9</accession>
<name>A0A0C3ASW9_SERVB</name>
<dbReference type="Proteomes" id="UP000054097">
    <property type="component" value="Unassembled WGS sequence"/>
</dbReference>
<dbReference type="EMBL" id="KN824357">
    <property type="protein sequence ID" value="KIM22386.1"/>
    <property type="molecule type" value="Genomic_DNA"/>
</dbReference>
<reference evidence="3" key="2">
    <citation type="submission" date="2015-01" db="EMBL/GenBank/DDBJ databases">
        <title>Evolutionary Origins and Diversification of the Mycorrhizal Mutualists.</title>
        <authorList>
            <consortium name="DOE Joint Genome Institute"/>
            <consortium name="Mycorrhizal Genomics Consortium"/>
            <person name="Kohler A."/>
            <person name="Kuo A."/>
            <person name="Nagy L.G."/>
            <person name="Floudas D."/>
            <person name="Copeland A."/>
            <person name="Barry K.W."/>
            <person name="Cichocki N."/>
            <person name="Veneault-Fourrey C."/>
            <person name="LaButti K."/>
            <person name="Lindquist E.A."/>
            <person name="Lipzen A."/>
            <person name="Lundell T."/>
            <person name="Morin E."/>
            <person name="Murat C."/>
            <person name="Riley R."/>
            <person name="Ohm R."/>
            <person name="Sun H."/>
            <person name="Tunlid A."/>
            <person name="Henrissat B."/>
            <person name="Grigoriev I.V."/>
            <person name="Hibbett D.S."/>
            <person name="Martin F."/>
        </authorList>
    </citation>
    <scope>NUCLEOTIDE SEQUENCE [LARGE SCALE GENOMIC DNA]</scope>
    <source>
        <strain evidence="3">MAFF 305830</strain>
    </source>
</reference>